<keyword evidence="1" id="KW-0812">Transmembrane</keyword>
<name>A0ABT6C3N5_9MICO</name>
<gene>
    <name evidence="2" type="ORF">P4R38_04820</name>
</gene>
<sequence length="70" mass="7134">MRSAPVRGAVIGLAVGCGLIGLLILLPCAIQGDFYEVIDALVAMGIPLVLISVVTGALLGSRPRGHGQPR</sequence>
<evidence type="ECO:0000313" key="3">
    <source>
        <dbReference type="Proteomes" id="UP001528912"/>
    </source>
</evidence>
<keyword evidence="1" id="KW-0472">Membrane</keyword>
<feature type="transmembrane region" description="Helical" evidence="1">
    <location>
        <begin position="41"/>
        <end position="60"/>
    </location>
</feature>
<organism evidence="2 3">
    <name type="scientific">Luteipulveratus flavus</name>
    <dbReference type="NCBI Taxonomy" id="3031728"/>
    <lineage>
        <taxon>Bacteria</taxon>
        <taxon>Bacillati</taxon>
        <taxon>Actinomycetota</taxon>
        <taxon>Actinomycetes</taxon>
        <taxon>Micrococcales</taxon>
        <taxon>Dermacoccaceae</taxon>
        <taxon>Luteipulveratus</taxon>
    </lineage>
</organism>
<proteinExistence type="predicted"/>
<dbReference type="RefSeq" id="WP_277191268.1">
    <property type="nucleotide sequence ID" value="NZ_JAROAV010000012.1"/>
</dbReference>
<evidence type="ECO:0000256" key="1">
    <source>
        <dbReference type="SAM" id="Phobius"/>
    </source>
</evidence>
<evidence type="ECO:0000313" key="2">
    <source>
        <dbReference type="EMBL" id="MDF8263568.1"/>
    </source>
</evidence>
<comment type="caution">
    <text evidence="2">The sequence shown here is derived from an EMBL/GenBank/DDBJ whole genome shotgun (WGS) entry which is preliminary data.</text>
</comment>
<protein>
    <submittedName>
        <fullName evidence="2">Uncharacterized protein</fullName>
    </submittedName>
</protein>
<dbReference type="EMBL" id="JAROAV010000012">
    <property type="protein sequence ID" value="MDF8263568.1"/>
    <property type="molecule type" value="Genomic_DNA"/>
</dbReference>
<dbReference type="Proteomes" id="UP001528912">
    <property type="component" value="Unassembled WGS sequence"/>
</dbReference>
<keyword evidence="1" id="KW-1133">Transmembrane helix</keyword>
<accession>A0ABT6C3N5</accession>
<reference evidence="2 3" key="1">
    <citation type="submission" date="2023-03" db="EMBL/GenBank/DDBJ databases">
        <title>YIM 133296 draft genome.</title>
        <authorList>
            <person name="Xiong L."/>
        </authorList>
    </citation>
    <scope>NUCLEOTIDE SEQUENCE [LARGE SCALE GENOMIC DNA]</scope>
    <source>
        <strain evidence="2 3">YIM 133296</strain>
    </source>
</reference>
<keyword evidence="3" id="KW-1185">Reference proteome</keyword>